<accession>A0A086ZJH5</accession>
<keyword evidence="2" id="KW-0472">Membrane</keyword>
<evidence type="ECO:0008006" key="5">
    <source>
        <dbReference type="Google" id="ProtNLM"/>
    </source>
</evidence>
<sequence length="239" mass="25233">MNNNDDQINRTGDSGQSATPEFGAMSSQFGAGYNPYLYGAPEPKDNGQPDGGATPVQTGMPGNGGVGNQGQNPFGYGFRNPGDHGNQGGVGNSAFPAGQNGYPGAPGYGYPNQPMRQNEADPYPGQPGYQPDIYNGIDMNDPSQNPLKGRWDAFAILAFVLAFIGNPVFPLIFGAISLHRTKKFHMKGRGLAWAAVIIGVLVLILEIWLWSQGFNPMDYMQQMLNSGSGNNGGGGSVNA</sequence>
<feature type="transmembrane region" description="Helical" evidence="2">
    <location>
        <begin position="153"/>
        <end position="178"/>
    </location>
</feature>
<protein>
    <recommendedName>
        <fullName evidence="5">DUF4190 domain-containing protein</fullName>
    </recommendedName>
</protein>
<keyword evidence="2" id="KW-0812">Transmembrane</keyword>
<dbReference type="EMBL" id="JGYP01000001">
    <property type="protein sequence ID" value="KFI46675.1"/>
    <property type="molecule type" value="Genomic_DNA"/>
</dbReference>
<reference evidence="3 4" key="1">
    <citation type="submission" date="2014-03" db="EMBL/GenBank/DDBJ databases">
        <title>Genomics of Bifidobacteria.</title>
        <authorList>
            <person name="Ventura M."/>
            <person name="Milani C."/>
            <person name="Lugli G.A."/>
        </authorList>
    </citation>
    <scope>NUCLEOTIDE SEQUENCE [LARGE SCALE GENOMIC DNA]</scope>
    <source>
        <strain evidence="3 4">DSM 22767</strain>
    </source>
</reference>
<proteinExistence type="predicted"/>
<feature type="compositionally biased region" description="Low complexity" evidence="1">
    <location>
        <begin position="96"/>
        <end position="107"/>
    </location>
</feature>
<evidence type="ECO:0000256" key="2">
    <source>
        <dbReference type="SAM" id="Phobius"/>
    </source>
</evidence>
<name>A0A086ZJH5_9BIFI</name>
<dbReference type="STRING" id="1437606.BBOH_0147"/>
<dbReference type="eggNOG" id="ENOG50317M8">
    <property type="taxonomic scope" value="Bacteria"/>
</dbReference>
<dbReference type="RefSeq" id="WP_052118093.1">
    <property type="nucleotide sequence ID" value="NZ_JDUS01000001.1"/>
</dbReference>
<organism evidence="3 4">
    <name type="scientific">Bifidobacterium bohemicum DSM 22767</name>
    <dbReference type="NCBI Taxonomy" id="1437606"/>
    <lineage>
        <taxon>Bacteria</taxon>
        <taxon>Bacillati</taxon>
        <taxon>Actinomycetota</taxon>
        <taxon>Actinomycetes</taxon>
        <taxon>Bifidobacteriales</taxon>
        <taxon>Bifidobacteriaceae</taxon>
        <taxon>Bifidobacterium</taxon>
    </lineage>
</organism>
<evidence type="ECO:0000313" key="4">
    <source>
        <dbReference type="Proteomes" id="UP000029096"/>
    </source>
</evidence>
<evidence type="ECO:0000256" key="1">
    <source>
        <dbReference type="SAM" id="MobiDB-lite"/>
    </source>
</evidence>
<keyword evidence="4" id="KW-1185">Reference proteome</keyword>
<dbReference type="Proteomes" id="UP000029096">
    <property type="component" value="Unassembled WGS sequence"/>
</dbReference>
<dbReference type="AlphaFoldDB" id="A0A086ZJH5"/>
<gene>
    <name evidence="3" type="ORF">BBOH_0147</name>
</gene>
<feature type="compositionally biased region" description="Polar residues" evidence="1">
    <location>
        <begin position="1"/>
        <end position="29"/>
    </location>
</feature>
<feature type="region of interest" description="Disordered" evidence="1">
    <location>
        <begin position="1"/>
        <end position="107"/>
    </location>
</feature>
<dbReference type="OrthoDB" id="3240445at2"/>
<comment type="caution">
    <text evidence="3">The sequence shown here is derived from an EMBL/GenBank/DDBJ whole genome shotgun (WGS) entry which is preliminary data.</text>
</comment>
<evidence type="ECO:0000313" key="3">
    <source>
        <dbReference type="EMBL" id="KFI46675.1"/>
    </source>
</evidence>
<keyword evidence="2" id="KW-1133">Transmembrane helix</keyword>
<feature type="transmembrane region" description="Helical" evidence="2">
    <location>
        <begin position="190"/>
        <end position="210"/>
    </location>
</feature>